<dbReference type="Pfam" id="PF00563">
    <property type="entry name" value="EAL"/>
    <property type="match status" value="1"/>
</dbReference>
<dbReference type="SMART" id="SM00267">
    <property type="entry name" value="GGDEF"/>
    <property type="match status" value="1"/>
</dbReference>
<dbReference type="AlphaFoldDB" id="A0A0M0HZT5"/>
<evidence type="ECO:0000259" key="2">
    <source>
        <dbReference type="PROSITE" id="PS50883"/>
    </source>
</evidence>
<dbReference type="Gene3D" id="3.30.70.270">
    <property type="match status" value="1"/>
</dbReference>
<dbReference type="GO" id="GO:0071111">
    <property type="term" value="F:cyclic-guanylate-specific phosphodiesterase activity"/>
    <property type="evidence" value="ECO:0007669"/>
    <property type="project" value="InterPro"/>
</dbReference>
<dbReference type="Proteomes" id="UP000037530">
    <property type="component" value="Unassembled WGS sequence"/>
</dbReference>
<dbReference type="Pfam" id="PF00990">
    <property type="entry name" value="GGDEF"/>
    <property type="match status" value="1"/>
</dbReference>
<name>A0A0M0HZT5_9VIBR</name>
<keyword evidence="1" id="KW-0472">Membrane</keyword>
<dbReference type="InterPro" id="IPR043128">
    <property type="entry name" value="Rev_trsase/Diguanyl_cyclase"/>
</dbReference>
<gene>
    <name evidence="4" type="ORF">AKJ31_13460</name>
</gene>
<dbReference type="InterPro" id="IPR050706">
    <property type="entry name" value="Cyclic-di-GMP_PDE-like"/>
</dbReference>
<organism evidence="4 5">
    <name type="scientific">Vibrio hepatarius</name>
    <dbReference type="NCBI Taxonomy" id="171383"/>
    <lineage>
        <taxon>Bacteria</taxon>
        <taxon>Pseudomonadati</taxon>
        <taxon>Pseudomonadota</taxon>
        <taxon>Gammaproteobacteria</taxon>
        <taxon>Vibrionales</taxon>
        <taxon>Vibrionaceae</taxon>
        <taxon>Vibrio</taxon>
        <taxon>Vibrio oreintalis group</taxon>
    </lineage>
</organism>
<dbReference type="NCBIfam" id="TIGR00254">
    <property type="entry name" value="GGDEF"/>
    <property type="match status" value="1"/>
</dbReference>
<evidence type="ECO:0000313" key="4">
    <source>
        <dbReference type="EMBL" id="KOO07158.1"/>
    </source>
</evidence>
<dbReference type="PROSITE" id="PS50883">
    <property type="entry name" value="EAL"/>
    <property type="match status" value="1"/>
</dbReference>
<dbReference type="Gene3D" id="3.40.50.2300">
    <property type="match status" value="2"/>
</dbReference>
<feature type="domain" description="EAL" evidence="2">
    <location>
        <begin position="582"/>
        <end position="829"/>
    </location>
</feature>
<sequence>MGDSRLKLLNFGLVRWYFSKVLNTVLRRLIQVDSVKKLLYAFMVSVLCYAPTYAHADEHNVLILNSYHSSFPWTDNLVNTIKNELAKSGYHSLDIEFMDTKEYGFGEEYIQRLRSDYGYKFKDKTLSLVIATDDNALNFVRRFHNEIFKNSPVVFVGVNNIALADVLDRNLFTGVFEVEPFVENIDLILKTNPKVKKILLIFDKTPTGEARWDTISTTFEQYPNITFERIYGNEKLGDLEHYVNKLTDDTGIIFGSYYSDASNRYVSLAEGANRISTASSQPVYAMHEQLIDYGVTGGKVINAKKSGLLAANQAIKILKGTSTAEIDMVKEDIGSYIFRYDRLVKYDISPSILPSSSYIIGQPFNPWKEYWLQISITSLLLTVLLITNIALFKNIRKRESIQNQLEKTNLLLDREANIDTLTGLKNRFNFETWLKSIKYESSDYIVVYIDIDQFKLINDYYGHKTGDSIVSQVADRLEKNLPHAKSVFRIGGDEFCIVFPADGLDQNEVSSSIINCFNHPYYVEDEASVKVTVSGGMIHTAQLSDSSDSLKYTDMALYQAKSAGGNKILPYVQEYDSNVAQLNNASAHVQKLIREQRDFDFYVQPIVEMKTRQTVGYEMLLRLTYDDGSSVPPPLVVRACELTGAIHTLTVETFKAACRFLAISDPNTFLTINLSHAQLMVIDVLDELEAQFRTSGQDINRLIIEITEDKFLEEPTFIDTLNEFKARNIRLALDDFGSGYSSLSCLKSIPLYISKLDKRFVTHQAYSKESLTHLCHLCSSLGLRVLAEGIEDLSDYELCLQSGVELGQGYYFSHPLPFEQAAGRSLSIESTTH</sequence>
<dbReference type="SUPFAM" id="SSF55073">
    <property type="entry name" value="Nucleotide cyclase"/>
    <property type="match status" value="1"/>
</dbReference>
<dbReference type="PROSITE" id="PS50887">
    <property type="entry name" value="GGDEF"/>
    <property type="match status" value="1"/>
</dbReference>
<dbReference type="Pfam" id="PF04392">
    <property type="entry name" value="ABC_sub_bind"/>
    <property type="match status" value="1"/>
</dbReference>
<dbReference type="CDD" id="cd01949">
    <property type="entry name" value="GGDEF"/>
    <property type="match status" value="1"/>
</dbReference>
<dbReference type="SMART" id="SM00052">
    <property type="entry name" value="EAL"/>
    <property type="match status" value="1"/>
</dbReference>
<dbReference type="InterPro" id="IPR035919">
    <property type="entry name" value="EAL_sf"/>
</dbReference>
<proteinExistence type="predicted"/>
<protein>
    <recommendedName>
        <fullName evidence="6">Diguanylate cyclase</fullName>
    </recommendedName>
</protein>
<dbReference type="SUPFAM" id="SSF141868">
    <property type="entry name" value="EAL domain-like"/>
    <property type="match status" value="1"/>
</dbReference>
<comment type="caution">
    <text evidence="4">The sequence shown here is derived from an EMBL/GenBank/DDBJ whole genome shotgun (WGS) entry which is preliminary data.</text>
</comment>
<dbReference type="PATRIC" id="fig|171383.3.peg.2748"/>
<keyword evidence="5" id="KW-1185">Reference proteome</keyword>
<evidence type="ECO:0000256" key="1">
    <source>
        <dbReference type="SAM" id="Phobius"/>
    </source>
</evidence>
<dbReference type="PANTHER" id="PTHR33121">
    <property type="entry name" value="CYCLIC DI-GMP PHOSPHODIESTERASE PDEF"/>
    <property type="match status" value="1"/>
</dbReference>
<accession>A0A0M0HZT5</accession>
<dbReference type="Gene3D" id="3.20.20.450">
    <property type="entry name" value="EAL domain"/>
    <property type="match status" value="1"/>
</dbReference>
<dbReference type="EMBL" id="LHPI01000012">
    <property type="protein sequence ID" value="KOO07158.1"/>
    <property type="molecule type" value="Genomic_DNA"/>
</dbReference>
<dbReference type="InterPro" id="IPR007487">
    <property type="entry name" value="ABC_transpt-TYRBP-like"/>
</dbReference>
<reference evidence="5" key="1">
    <citation type="submission" date="2015-08" db="EMBL/GenBank/DDBJ databases">
        <title>Vibrio galatheae sp. nov., a novel member of the Vibrionaceae family isolated from the Solomon Islands.</title>
        <authorList>
            <person name="Giubergia S."/>
            <person name="Machado H."/>
            <person name="Mateiu R.V."/>
            <person name="Gram L."/>
        </authorList>
    </citation>
    <scope>NUCLEOTIDE SEQUENCE [LARGE SCALE GENOMIC DNA]</scope>
    <source>
        <strain evidence="5">DSM 19134</strain>
    </source>
</reference>
<dbReference type="CDD" id="cd01948">
    <property type="entry name" value="EAL"/>
    <property type="match status" value="1"/>
</dbReference>
<evidence type="ECO:0008006" key="6">
    <source>
        <dbReference type="Google" id="ProtNLM"/>
    </source>
</evidence>
<evidence type="ECO:0000259" key="3">
    <source>
        <dbReference type="PROSITE" id="PS50887"/>
    </source>
</evidence>
<dbReference type="InterPro" id="IPR000160">
    <property type="entry name" value="GGDEF_dom"/>
</dbReference>
<keyword evidence="1" id="KW-0812">Transmembrane</keyword>
<dbReference type="InterPro" id="IPR001633">
    <property type="entry name" value="EAL_dom"/>
</dbReference>
<dbReference type="InterPro" id="IPR029787">
    <property type="entry name" value="Nucleotide_cyclase"/>
</dbReference>
<dbReference type="STRING" id="171383.AKJ31_13460"/>
<dbReference type="PANTHER" id="PTHR33121:SF70">
    <property type="entry name" value="SIGNALING PROTEIN YKOW"/>
    <property type="match status" value="1"/>
</dbReference>
<keyword evidence="1" id="KW-1133">Transmembrane helix</keyword>
<feature type="transmembrane region" description="Helical" evidence="1">
    <location>
        <begin position="370"/>
        <end position="392"/>
    </location>
</feature>
<feature type="domain" description="GGDEF" evidence="3">
    <location>
        <begin position="442"/>
        <end position="573"/>
    </location>
</feature>
<evidence type="ECO:0000313" key="5">
    <source>
        <dbReference type="Proteomes" id="UP000037530"/>
    </source>
</evidence>